<reference evidence="14" key="2">
    <citation type="submission" date="2025-08" db="UniProtKB">
        <authorList>
            <consortium name="Ensembl"/>
        </authorList>
    </citation>
    <scope>IDENTIFICATION</scope>
    <source>
        <strain evidence="14">Glennie</strain>
    </source>
</reference>
<dbReference type="PANTHER" id="PTHR48418:SF1">
    <property type="entry name" value="TRNA WYBUTOSINE-SYNTHESIZING PROTEIN 3"/>
    <property type="match status" value="1"/>
</dbReference>
<evidence type="ECO:0000259" key="13">
    <source>
        <dbReference type="Pfam" id="PF02676"/>
    </source>
</evidence>
<comment type="function">
    <text evidence="9">Probable S-adenosyl-L-methionine-dependent methyltransferase that acts as a component of the wybutosine biosynthesis pathway. Wybutosine is a hyper modified guanosine with a tricyclic base found at the 3'-position adjacent to the anticodon of eukaryotic phenylalanine tRNA.</text>
</comment>
<name>A0A6I8NTH0_ORNAN</name>
<evidence type="ECO:0000256" key="3">
    <source>
        <dbReference type="ARBA" id="ARBA00012750"/>
    </source>
</evidence>
<evidence type="ECO:0000256" key="4">
    <source>
        <dbReference type="ARBA" id="ARBA00016536"/>
    </source>
</evidence>
<dbReference type="Gene3D" id="3.30.1960.10">
    <property type="entry name" value="tRNA wybutosine-synthesizing-like"/>
    <property type="match status" value="1"/>
</dbReference>
<keyword evidence="15" id="KW-1185">Reference proteome</keyword>
<evidence type="ECO:0000256" key="12">
    <source>
        <dbReference type="SAM" id="MobiDB-lite"/>
    </source>
</evidence>
<evidence type="ECO:0000256" key="7">
    <source>
        <dbReference type="ARBA" id="ARBA00022691"/>
    </source>
</evidence>
<keyword evidence="5" id="KW-0489">Methyltransferase</keyword>
<evidence type="ECO:0000256" key="11">
    <source>
        <dbReference type="ARBA" id="ARBA00049202"/>
    </source>
</evidence>
<feature type="region of interest" description="Disordered" evidence="12">
    <location>
        <begin position="236"/>
        <end position="278"/>
    </location>
</feature>
<gene>
    <name evidence="14" type="primary">TYW3</name>
</gene>
<evidence type="ECO:0000313" key="14">
    <source>
        <dbReference type="Ensembl" id="ENSOANP00000044316.1"/>
    </source>
</evidence>
<feature type="compositionally biased region" description="Basic and acidic residues" evidence="12">
    <location>
        <begin position="258"/>
        <end position="277"/>
    </location>
</feature>
<evidence type="ECO:0000256" key="5">
    <source>
        <dbReference type="ARBA" id="ARBA00022603"/>
    </source>
</evidence>
<dbReference type="InParanoid" id="A0A6I8NTH0"/>
<dbReference type="OMA" id="THRICAK"/>
<dbReference type="Pfam" id="PF02676">
    <property type="entry name" value="TYW3"/>
    <property type="match status" value="1"/>
</dbReference>
<evidence type="ECO:0000256" key="9">
    <source>
        <dbReference type="ARBA" id="ARBA00025378"/>
    </source>
</evidence>
<evidence type="ECO:0000256" key="2">
    <source>
        <dbReference type="ARBA" id="ARBA00008569"/>
    </source>
</evidence>
<comment type="catalytic activity">
    <reaction evidence="11">
        <text>4-demethyl-7-[(3S)-3-amino-3-carboxypropyl]wyosine(37) in tRNA(Phe) + S-adenosyl-L-methionine = 7-[(3S)-3-amino-3-carboxypropyl]wyosine(37) in tRNA(Phe) + S-adenosyl-L-homocysteine + H(+)</text>
        <dbReference type="Rhea" id="RHEA:36635"/>
        <dbReference type="Rhea" id="RHEA-COMP:10378"/>
        <dbReference type="Rhea" id="RHEA-COMP:10379"/>
        <dbReference type="ChEBI" id="CHEBI:15378"/>
        <dbReference type="ChEBI" id="CHEBI:57856"/>
        <dbReference type="ChEBI" id="CHEBI:59789"/>
        <dbReference type="ChEBI" id="CHEBI:73543"/>
        <dbReference type="ChEBI" id="CHEBI:73550"/>
        <dbReference type="EC" id="2.1.1.282"/>
    </reaction>
</comment>
<dbReference type="GO" id="GO:0005737">
    <property type="term" value="C:cytoplasm"/>
    <property type="evidence" value="ECO:0000318"/>
    <property type="project" value="GO_Central"/>
</dbReference>
<dbReference type="Proteomes" id="UP000002279">
    <property type="component" value="Chromosome 4"/>
</dbReference>
<sequence length="292" mass="32927">MEGGAAERAARFGRWKAQALGKADGSRKGSVDAAVAELVRSLNQRARFFTTSSCAGRLLLLQRDSDHFEIQKQNCSWLLVTHQLLGREDLILALQKASGDAVLKFEPFVLHVQCRELQDAQLLHSVAIESGFRNSGITVGRKGKTMMNLDVAFSTTFLLSSLMMKGMKKKSGKTAFMQAVRSTHVLEVPLSHKGKLMVSQEYIDFLIQIANEKMEENKRRIERFYSRLQLALKTEETPNNATAEKTPVVYTRRRKRNPERAQDSRVSPEKADARLESDGDSEIDLGFFLEKY</sequence>
<keyword evidence="6" id="KW-0808">Transferase</keyword>
<dbReference type="InterPro" id="IPR003827">
    <property type="entry name" value="tRNA_yW-synthesising"/>
</dbReference>
<comment type="similarity">
    <text evidence="2">Belongs to the TYW3 family.</text>
</comment>
<dbReference type="EC" id="2.1.1.282" evidence="3"/>
<dbReference type="Bgee" id="ENSOANG00000039270">
    <property type="expression patterns" value="Expressed in testis and 8 other cell types or tissues"/>
</dbReference>
<dbReference type="SUPFAM" id="SSF111278">
    <property type="entry name" value="SSo0622-like"/>
    <property type="match status" value="1"/>
</dbReference>
<keyword evidence="8" id="KW-0819">tRNA processing</keyword>
<dbReference type="GO" id="GO:0031591">
    <property type="term" value="P:wybutosine biosynthetic process"/>
    <property type="evidence" value="ECO:0000318"/>
    <property type="project" value="GO_Central"/>
</dbReference>
<dbReference type="AlphaFoldDB" id="A0A6I8NTH0"/>
<evidence type="ECO:0000256" key="1">
    <source>
        <dbReference type="ARBA" id="ARBA00004797"/>
    </source>
</evidence>
<feature type="domain" description="tRNA wybutosine-synthesizing protein" evidence="13">
    <location>
        <begin position="18"/>
        <end position="229"/>
    </location>
</feature>
<dbReference type="UniPathway" id="UPA00375"/>
<dbReference type="GO" id="GO:0030488">
    <property type="term" value="P:tRNA methylation"/>
    <property type="evidence" value="ECO:0000318"/>
    <property type="project" value="GO_Central"/>
</dbReference>
<reference evidence="14 15" key="1">
    <citation type="journal article" date="2008" name="Nature">
        <title>Genome analysis of the platypus reveals unique signatures of evolution.</title>
        <authorList>
            <person name="Warren W.C."/>
            <person name="Hillier L.W."/>
            <person name="Marshall Graves J.A."/>
            <person name="Birney E."/>
            <person name="Ponting C.P."/>
            <person name="Grutzner F."/>
            <person name="Belov K."/>
            <person name="Miller W."/>
            <person name="Clarke L."/>
            <person name="Chinwalla A.T."/>
            <person name="Yang S.P."/>
            <person name="Heger A."/>
            <person name="Locke D.P."/>
            <person name="Miethke P."/>
            <person name="Waters P.D."/>
            <person name="Veyrunes F."/>
            <person name="Fulton L."/>
            <person name="Fulton B."/>
            <person name="Graves T."/>
            <person name="Wallis J."/>
            <person name="Puente X.S."/>
            <person name="Lopez-Otin C."/>
            <person name="Ordonez G.R."/>
            <person name="Eichler E.E."/>
            <person name="Chen L."/>
            <person name="Cheng Z."/>
            <person name="Deakin J.E."/>
            <person name="Alsop A."/>
            <person name="Thompson K."/>
            <person name="Kirby P."/>
            <person name="Papenfuss A.T."/>
            <person name="Wakefield M.J."/>
            <person name="Olender T."/>
            <person name="Lancet D."/>
            <person name="Huttley G.A."/>
            <person name="Smit A.F."/>
            <person name="Pask A."/>
            <person name="Temple-Smith P."/>
            <person name="Batzer M.A."/>
            <person name="Walker J.A."/>
            <person name="Konkel M.K."/>
            <person name="Harris R.S."/>
            <person name="Whittington C.M."/>
            <person name="Wong E.S."/>
            <person name="Gemmell N.J."/>
            <person name="Buschiazzo E."/>
            <person name="Vargas Jentzsch I.M."/>
            <person name="Merkel A."/>
            <person name="Schmitz J."/>
            <person name="Zemann A."/>
            <person name="Churakov G."/>
            <person name="Kriegs J.O."/>
            <person name="Brosius J."/>
            <person name="Murchison E.P."/>
            <person name="Sachidanandam R."/>
            <person name="Smith C."/>
            <person name="Hannon G.J."/>
            <person name="Tsend-Ayush E."/>
            <person name="McMillan D."/>
            <person name="Attenborough R."/>
            <person name="Rens W."/>
            <person name="Ferguson-Smith M."/>
            <person name="Lefevre C.M."/>
            <person name="Sharp J.A."/>
            <person name="Nicholas K.R."/>
            <person name="Ray D.A."/>
            <person name="Kube M."/>
            <person name="Reinhardt R."/>
            <person name="Pringle T.H."/>
            <person name="Taylor J."/>
            <person name="Jones R.C."/>
            <person name="Nixon B."/>
            <person name="Dacheux J.L."/>
            <person name="Niwa H."/>
            <person name="Sekita Y."/>
            <person name="Huang X."/>
            <person name="Stark A."/>
            <person name="Kheradpour P."/>
            <person name="Kellis M."/>
            <person name="Flicek P."/>
            <person name="Chen Y."/>
            <person name="Webber C."/>
            <person name="Hardison R."/>
            <person name="Nelson J."/>
            <person name="Hallsworth-Pepin K."/>
            <person name="Delehaunty K."/>
            <person name="Markovic C."/>
            <person name="Minx P."/>
            <person name="Feng Y."/>
            <person name="Kremitzki C."/>
            <person name="Mitreva M."/>
            <person name="Glasscock J."/>
            <person name="Wylie T."/>
            <person name="Wohldmann P."/>
            <person name="Thiru P."/>
            <person name="Nhan M.N."/>
            <person name="Pohl C.S."/>
            <person name="Smith S.M."/>
            <person name="Hou S."/>
            <person name="Nefedov M."/>
            <person name="de Jong P.J."/>
            <person name="Renfree M.B."/>
            <person name="Mardis E.R."/>
            <person name="Wilson R.K."/>
        </authorList>
    </citation>
    <scope>NUCLEOTIDE SEQUENCE [LARGE SCALE GENOMIC DNA]</scope>
    <source>
        <strain evidence="14 15">Glennie</strain>
    </source>
</reference>
<evidence type="ECO:0000256" key="10">
    <source>
        <dbReference type="ARBA" id="ARBA00030554"/>
    </source>
</evidence>
<keyword evidence="7" id="KW-0949">S-adenosyl-L-methionine</keyword>
<accession>A0A6I8NTH0</accession>
<dbReference type="InterPro" id="IPR036602">
    <property type="entry name" value="tRNA_yW-synthesising-like_sf"/>
</dbReference>
<evidence type="ECO:0000256" key="6">
    <source>
        <dbReference type="ARBA" id="ARBA00022679"/>
    </source>
</evidence>
<dbReference type="Ensembl" id="ENSOANT00000055394.1">
    <property type="protein sequence ID" value="ENSOANP00000044316.1"/>
    <property type="gene ID" value="ENSOANG00000039270.1"/>
</dbReference>
<reference evidence="14" key="3">
    <citation type="submission" date="2025-09" db="UniProtKB">
        <authorList>
            <consortium name="Ensembl"/>
        </authorList>
    </citation>
    <scope>IDENTIFICATION</scope>
    <source>
        <strain evidence="14">Glennie</strain>
    </source>
</reference>
<dbReference type="GeneTree" id="ENSGT00940000153304"/>
<evidence type="ECO:0000313" key="15">
    <source>
        <dbReference type="Proteomes" id="UP000002279"/>
    </source>
</evidence>
<evidence type="ECO:0000256" key="8">
    <source>
        <dbReference type="ARBA" id="ARBA00022694"/>
    </source>
</evidence>
<dbReference type="PANTHER" id="PTHR48418">
    <property type="entry name" value="TRNA WYBUTOSINE-SYNTHESIZING PROTEIN 3"/>
    <property type="match status" value="1"/>
</dbReference>
<proteinExistence type="inferred from homology"/>
<organism evidence="14 15">
    <name type="scientific">Ornithorhynchus anatinus</name>
    <name type="common">Duckbill platypus</name>
    <dbReference type="NCBI Taxonomy" id="9258"/>
    <lineage>
        <taxon>Eukaryota</taxon>
        <taxon>Metazoa</taxon>
        <taxon>Chordata</taxon>
        <taxon>Craniata</taxon>
        <taxon>Vertebrata</taxon>
        <taxon>Euteleostomi</taxon>
        <taxon>Mammalia</taxon>
        <taxon>Monotremata</taxon>
        <taxon>Ornithorhynchidae</taxon>
        <taxon>Ornithorhynchus</taxon>
    </lineage>
</organism>
<comment type="pathway">
    <text evidence="1">tRNA modification; wybutosine-tRNA(Phe) biosynthesis.</text>
</comment>
<protein>
    <recommendedName>
        <fullName evidence="4">tRNA wybutosine-synthesizing protein 3 homolog</fullName>
        <ecNumber evidence="3">2.1.1.282</ecNumber>
    </recommendedName>
    <alternativeName>
        <fullName evidence="10">tRNA(Phe) 7-((3-amino-3-carboxypropyl)-4-demethylwyosine(37)-N(4))-methyltransferase</fullName>
    </alternativeName>
</protein>
<dbReference type="GO" id="GO:0008175">
    <property type="term" value="F:tRNA methyltransferase activity"/>
    <property type="evidence" value="ECO:0000318"/>
    <property type="project" value="GO_Central"/>
</dbReference>
<dbReference type="FunCoup" id="A0A6I8NTH0">
    <property type="interactions" value="801"/>
</dbReference>